<feature type="chain" id="PRO_5045476673" description="Secreted protein" evidence="1">
    <location>
        <begin position="28"/>
        <end position="129"/>
    </location>
</feature>
<sequence>MNIRKRLAVATAAVAMTGGLAVTPALAAGSGGSAPAEAAAVTCKNQPTISTGGGKLDYKECWRKYKGKAQSSTQIWLKDTKADGKCAYGKVSIGSWSHTWKACPKGKNVDGAVSGWHNGGDARVELSVR</sequence>
<evidence type="ECO:0000313" key="3">
    <source>
        <dbReference type="Proteomes" id="UP001499895"/>
    </source>
</evidence>
<dbReference type="Proteomes" id="UP001499895">
    <property type="component" value="Unassembled WGS sequence"/>
</dbReference>
<evidence type="ECO:0000313" key="2">
    <source>
        <dbReference type="EMBL" id="GAA0497044.1"/>
    </source>
</evidence>
<gene>
    <name evidence="2" type="ORF">GCM10009544_65630</name>
</gene>
<evidence type="ECO:0000256" key="1">
    <source>
        <dbReference type="SAM" id="SignalP"/>
    </source>
</evidence>
<keyword evidence="1" id="KW-0732">Signal</keyword>
<protein>
    <recommendedName>
        <fullName evidence="4">Secreted protein</fullName>
    </recommendedName>
</protein>
<keyword evidence="3" id="KW-1185">Reference proteome</keyword>
<proteinExistence type="predicted"/>
<organism evidence="2 3">
    <name type="scientific">Streptomyces stramineus</name>
    <dbReference type="NCBI Taxonomy" id="173861"/>
    <lineage>
        <taxon>Bacteria</taxon>
        <taxon>Bacillati</taxon>
        <taxon>Actinomycetota</taxon>
        <taxon>Actinomycetes</taxon>
        <taxon>Kitasatosporales</taxon>
        <taxon>Streptomycetaceae</taxon>
        <taxon>Streptomyces</taxon>
    </lineage>
</organism>
<accession>A0ABN1BG89</accession>
<feature type="signal peptide" evidence="1">
    <location>
        <begin position="1"/>
        <end position="27"/>
    </location>
</feature>
<name>A0ABN1BG89_9ACTN</name>
<reference evidence="2 3" key="1">
    <citation type="journal article" date="2019" name="Int. J. Syst. Evol. Microbiol.">
        <title>The Global Catalogue of Microorganisms (GCM) 10K type strain sequencing project: providing services to taxonomists for standard genome sequencing and annotation.</title>
        <authorList>
            <consortium name="The Broad Institute Genomics Platform"/>
            <consortium name="The Broad Institute Genome Sequencing Center for Infectious Disease"/>
            <person name="Wu L."/>
            <person name="Ma J."/>
        </authorList>
    </citation>
    <scope>NUCLEOTIDE SEQUENCE [LARGE SCALE GENOMIC DNA]</scope>
    <source>
        <strain evidence="2 3">JCM 10649</strain>
    </source>
</reference>
<comment type="caution">
    <text evidence="2">The sequence shown here is derived from an EMBL/GenBank/DDBJ whole genome shotgun (WGS) entry which is preliminary data.</text>
</comment>
<dbReference type="EMBL" id="BAAAHB010000172">
    <property type="protein sequence ID" value="GAA0497044.1"/>
    <property type="molecule type" value="Genomic_DNA"/>
</dbReference>
<evidence type="ECO:0008006" key="4">
    <source>
        <dbReference type="Google" id="ProtNLM"/>
    </source>
</evidence>
<dbReference type="RefSeq" id="WP_344097963.1">
    <property type="nucleotide sequence ID" value="NZ_BAAAHB010000172.1"/>
</dbReference>